<dbReference type="GO" id="GO:0016757">
    <property type="term" value="F:glycosyltransferase activity"/>
    <property type="evidence" value="ECO:0007669"/>
    <property type="project" value="UniProtKB-KW"/>
</dbReference>
<proteinExistence type="predicted"/>
<keyword evidence="5" id="KW-1185">Reference proteome</keyword>
<dbReference type="Pfam" id="PF00156">
    <property type="entry name" value="Pribosyltran"/>
    <property type="match status" value="1"/>
</dbReference>
<keyword evidence="2" id="KW-0808">Transferase</keyword>
<evidence type="ECO:0000259" key="3">
    <source>
        <dbReference type="Pfam" id="PF00156"/>
    </source>
</evidence>
<evidence type="ECO:0000313" key="5">
    <source>
        <dbReference type="Proteomes" id="UP001576776"/>
    </source>
</evidence>
<dbReference type="CDD" id="cd06223">
    <property type="entry name" value="PRTases_typeI"/>
    <property type="match status" value="1"/>
</dbReference>
<dbReference type="Gene3D" id="3.40.50.2020">
    <property type="match status" value="1"/>
</dbReference>
<evidence type="ECO:0000313" key="4">
    <source>
        <dbReference type="EMBL" id="MFB2938893.1"/>
    </source>
</evidence>
<keyword evidence="1 4" id="KW-0328">Glycosyltransferase</keyword>
<evidence type="ECO:0000256" key="2">
    <source>
        <dbReference type="ARBA" id="ARBA00022679"/>
    </source>
</evidence>
<organism evidence="4 5">
    <name type="scientific">Floridaenema fluviatile BLCC-F154</name>
    <dbReference type="NCBI Taxonomy" id="3153640"/>
    <lineage>
        <taxon>Bacteria</taxon>
        <taxon>Bacillati</taxon>
        <taxon>Cyanobacteriota</taxon>
        <taxon>Cyanophyceae</taxon>
        <taxon>Oscillatoriophycideae</taxon>
        <taxon>Aerosakkonematales</taxon>
        <taxon>Aerosakkonemataceae</taxon>
        <taxon>Floridanema</taxon>
        <taxon>Floridanema fluviatile</taxon>
    </lineage>
</organism>
<dbReference type="PANTHER" id="PTHR43363:SF1">
    <property type="entry name" value="HYPOXANTHINE-GUANINE PHOSPHORIBOSYLTRANSFERASE"/>
    <property type="match status" value="1"/>
</dbReference>
<sequence>MHYISWDEINGLVRLIADEVKQKSIDTIVGISRSGLIPAVMLSHTLGVRNFAVLDIIRTTSDDINAEKTGANYRGILNEQFIKGKNVLLVDDIVGEGMTIRNAKQILKDLDANVVSATLVINQDNLGTTSPEEVVDICGCIVHGWVIFPWEGKEN</sequence>
<protein>
    <submittedName>
        <fullName evidence="4">Phosphoribosyltransferase</fullName>
    </submittedName>
</protein>
<name>A0ABV4YLD5_9CYAN</name>
<gene>
    <name evidence="4" type="ORF">ACE1B6_26875</name>
</gene>
<evidence type="ECO:0000256" key="1">
    <source>
        <dbReference type="ARBA" id="ARBA00022676"/>
    </source>
</evidence>
<dbReference type="Proteomes" id="UP001576776">
    <property type="component" value="Unassembled WGS sequence"/>
</dbReference>
<dbReference type="RefSeq" id="WP_413260361.1">
    <property type="nucleotide sequence ID" value="NZ_JBHFNS010000092.1"/>
</dbReference>
<dbReference type="PANTHER" id="PTHR43363">
    <property type="entry name" value="HYPOXANTHINE PHOSPHORIBOSYLTRANSFERASE"/>
    <property type="match status" value="1"/>
</dbReference>
<dbReference type="EMBL" id="JBHFNS010000092">
    <property type="protein sequence ID" value="MFB2938893.1"/>
    <property type="molecule type" value="Genomic_DNA"/>
</dbReference>
<dbReference type="SUPFAM" id="SSF53271">
    <property type="entry name" value="PRTase-like"/>
    <property type="match status" value="1"/>
</dbReference>
<feature type="domain" description="Phosphoribosyltransferase" evidence="3">
    <location>
        <begin position="11"/>
        <end position="150"/>
    </location>
</feature>
<accession>A0ABV4YLD5</accession>
<dbReference type="InterPro" id="IPR029057">
    <property type="entry name" value="PRTase-like"/>
</dbReference>
<dbReference type="InterPro" id="IPR000836">
    <property type="entry name" value="PRTase_dom"/>
</dbReference>
<reference evidence="4 5" key="1">
    <citation type="submission" date="2024-09" db="EMBL/GenBank/DDBJ databases">
        <title>Floridaenema gen nov. (Aerosakkonemataceae, Aerosakkonematales ord. nov., Cyanobacteria) from benthic tropical and subtropical fresh waters, with the description of four new species.</title>
        <authorList>
            <person name="Moretto J.A."/>
            <person name="Berthold D.E."/>
            <person name="Lefler F.W."/>
            <person name="Huang I.-S."/>
            <person name="Laughinghouse H. IV."/>
        </authorList>
    </citation>
    <scope>NUCLEOTIDE SEQUENCE [LARGE SCALE GENOMIC DNA]</scope>
    <source>
        <strain evidence="4 5">BLCC-F154</strain>
    </source>
</reference>
<comment type="caution">
    <text evidence="4">The sequence shown here is derived from an EMBL/GenBank/DDBJ whole genome shotgun (WGS) entry which is preliminary data.</text>
</comment>